<feature type="region of interest" description="Disordered" evidence="1">
    <location>
        <begin position="1"/>
        <end position="35"/>
    </location>
</feature>
<evidence type="ECO:0000313" key="2">
    <source>
        <dbReference type="EMBL" id="GMN63085.1"/>
    </source>
</evidence>
<evidence type="ECO:0000256" key="1">
    <source>
        <dbReference type="SAM" id="MobiDB-lite"/>
    </source>
</evidence>
<dbReference type="AlphaFoldDB" id="A0AA88DXZ7"/>
<gene>
    <name evidence="2" type="ORF">TIFTF001_032170</name>
</gene>
<name>A0AA88DXZ7_FICCA</name>
<organism evidence="2 3">
    <name type="scientific">Ficus carica</name>
    <name type="common">Common fig</name>
    <dbReference type="NCBI Taxonomy" id="3494"/>
    <lineage>
        <taxon>Eukaryota</taxon>
        <taxon>Viridiplantae</taxon>
        <taxon>Streptophyta</taxon>
        <taxon>Embryophyta</taxon>
        <taxon>Tracheophyta</taxon>
        <taxon>Spermatophyta</taxon>
        <taxon>Magnoliopsida</taxon>
        <taxon>eudicotyledons</taxon>
        <taxon>Gunneridae</taxon>
        <taxon>Pentapetalae</taxon>
        <taxon>rosids</taxon>
        <taxon>fabids</taxon>
        <taxon>Rosales</taxon>
        <taxon>Moraceae</taxon>
        <taxon>Ficeae</taxon>
        <taxon>Ficus</taxon>
    </lineage>
</organism>
<comment type="caution">
    <text evidence="2">The sequence shown here is derived from an EMBL/GenBank/DDBJ whole genome shotgun (WGS) entry which is preliminary data.</text>
</comment>
<keyword evidence="3" id="KW-1185">Reference proteome</keyword>
<protein>
    <submittedName>
        <fullName evidence="2">Uncharacterized protein</fullName>
    </submittedName>
</protein>
<feature type="compositionally biased region" description="Basic and acidic residues" evidence="1">
    <location>
        <begin position="22"/>
        <end position="35"/>
    </location>
</feature>
<proteinExistence type="predicted"/>
<dbReference type="Proteomes" id="UP001187192">
    <property type="component" value="Unassembled WGS sequence"/>
</dbReference>
<reference evidence="2" key="1">
    <citation type="submission" date="2023-07" db="EMBL/GenBank/DDBJ databases">
        <title>draft genome sequence of fig (Ficus carica).</title>
        <authorList>
            <person name="Takahashi T."/>
            <person name="Nishimura K."/>
        </authorList>
    </citation>
    <scope>NUCLEOTIDE SEQUENCE</scope>
</reference>
<sequence length="35" mass="3903">MASSSPEKMRLSPPELTPKLGAGDRDTIAWKNFRD</sequence>
<evidence type="ECO:0000313" key="3">
    <source>
        <dbReference type="Proteomes" id="UP001187192"/>
    </source>
</evidence>
<dbReference type="EMBL" id="BTGU01000141">
    <property type="protein sequence ID" value="GMN63085.1"/>
    <property type="molecule type" value="Genomic_DNA"/>
</dbReference>
<accession>A0AA88DXZ7</accession>